<sequence length="289" mass="30971">MENANQENPYNTEVGNGADILECLNRALPYFHKMIPLDNMIALSDTEKYLNSVESEKTRMPFNVIGMPLPPGDALAEAVRTGQHTVMTVPAEVFGFSFKGFSFPVKDDNGKIIGGIGLAFNLETQNLLTDTAQSLSASSQEVTATTEELSAAAMKLAQELEGIKSRGERVLEEIKKTDEILKFINDLAANSNLLGINAAIEAARAGEQGRGFAVVAEEIRKMATNSASSIKDIKEIVSSIKDESTKLISQVIQASGLGESQAAASEQITASMSELALSAENIMKVAQIL</sequence>
<evidence type="ECO:0000256" key="2">
    <source>
        <dbReference type="PROSITE-ProRule" id="PRU00284"/>
    </source>
</evidence>
<dbReference type="RefSeq" id="WP_068883519.1">
    <property type="nucleotide sequence ID" value="NZ_CP046996.1"/>
</dbReference>
<dbReference type="SMART" id="SM00283">
    <property type="entry name" value="MA"/>
    <property type="match status" value="1"/>
</dbReference>
<evidence type="ECO:0000313" key="5">
    <source>
        <dbReference type="Proteomes" id="UP000430508"/>
    </source>
</evidence>
<organism evidence="4 5">
    <name type="scientific">Dehalobacter restrictus</name>
    <dbReference type="NCBI Taxonomy" id="55583"/>
    <lineage>
        <taxon>Bacteria</taxon>
        <taxon>Bacillati</taxon>
        <taxon>Bacillota</taxon>
        <taxon>Clostridia</taxon>
        <taxon>Eubacteriales</taxon>
        <taxon>Desulfitobacteriaceae</taxon>
        <taxon>Dehalobacter</taxon>
    </lineage>
</organism>
<dbReference type="Proteomes" id="UP000430508">
    <property type="component" value="Chromosome"/>
</dbReference>
<dbReference type="SUPFAM" id="SSF103190">
    <property type="entry name" value="Sensory domain-like"/>
    <property type="match status" value="1"/>
</dbReference>
<protein>
    <submittedName>
        <fullName evidence="4">Chemotaxis protein</fullName>
    </submittedName>
</protein>
<dbReference type="PANTHER" id="PTHR32089:SF112">
    <property type="entry name" value="LYSOZYME-LIKE PROTEIN-RELATED"/>
    <property type="match status" value="1"/>
</dbReference>
<keyword evidence="1 2" id="KW-0807">Transducer</keyword>
<dbReference type="EMBL" id="CP046996">
    <property type="protein sequence ID" value="QGZ99935.1"/>
    <property type="molecule type" value="Genomic_DNA"/>
</dbReference>
<dbReference type="GO" id="GO:0016020">
    <property type="term" value="C:membrane"/>
    <property type="evidence" value="ECO:0007669"/>
    <property type="project" value="InterPro"/>
</dbReference>
<dbReference type="GO" id="GO:0007165">
    <property type="term" value="P:signal transduction"/>
    <property type="evidence" value="ECO:0007669"/>
    <property type="project" value="UniProtKB-KW"/>
</dbReference>
<dbReference type="SUPFAM" id="SSF58104">
    <property type="entry name" value="Methyl-accepting chemotaxis protein (MCP) signaling domain"/>
    <property type="match status" value="1"/>
</dbReference>
<proteinExistence type="predicted"/>
<dbReference type="PROSITE" id="PS50111">
    <property type="entry name" value="CHEMOTAXIS_TRANSDUC_2"/>
    <property type="match status" value="1"/>
</dbReference>
<evidence type="ECO:0000259" key="3">
    <source>
        <dbReference type="PROSITE" id="PS50111"/>
    </source>
</evidence>
<dbReference type="InterPro" id="IPR004089">
    <property type="entry name" value="MCPsignal_dom"/>
</dbReference>
<evidence type="ECO:0000256" key="1">
    <source>
        <dbReference type="ARBA" id="ARBA00023224"/>
    </source>
</evidence>
<dbReference type="Gene3D" id="1.10.287.950">
    <property type="entry name" value="Methyl-accepting chemotaxis protein"/>
    <property type="match status" value="1"/>
</dbReference>
<name>A0A857DI88_9FIRM</name>
<evidence type="ECO:0000313" key="4">
    <source>
        <dbReference type="EMBL" id="QGZ99935.1"/>
    </source>
</evidence>
<dbReference type="AlphaFoldDB" id="A0A857DI88"/>
<accession>A0A857DI88</accession>
<dbReference type="InterPro" id="IPR029151">
    <property type="entry name" value="Sensor-like_sf"/>
</dbReference>
<dbReference type="PANTHER" id="PTHR32089">
    <property type="entry name" value="METHYL-ACCEPTING CHEMOTAXIS PROTEIN MCPB"/>
    <property type="match status" value="1"/>
</dbReference>
<gene>
    <name evidence="4" type="ORF">GQ588_04380</name>
</gene>
<reference evidence="4 5" key="1">
    <citation type="submission" date="2019-12" db="EMBL/GenBank/DDBJ databases">
        <title>Sequence classification of anaerobic respiratory reductive dehalogenases: First we see many, then we see few.</title>
        <authorList>
            <person name="Molenda O."/>
            <person name="Puentes Jacome L.A."/>
            <person name="Cao X."/>
            <person name="Nesbo C.L."/>
            <person name="Tang S."/>
            <person name="Morson N."/>
            <person name="Patron J."/>
            <person name="Lomheim L."/>
            <person name="Wishart D.S."/>
            <person name="Edwards E.A."/>
        </authorList>
    </citation>
    <scope>NUCLEOTIDE SEQUENCE [LARGE SCALE GENOMIC DNA]</scope>
    <source>
        <strain evidence="4 5">12DCA</strain>
    </source>
</reference>
<feature type="domain" description="Methyl-accepting transducer" evidence="3">
    <location>
        <begin position="128"/>
        <end position="289"/>
    </location>
</feature>
<dbReference type="Pfam" id="PF00015">
    <property type="entry name" value="MCPsignal"/>
    <property type="match status" value="1"/>
</dbReference>